<dbReference type="PROSITE" id="PS01149">
    <property type="entry name" value="PSI_RSU"/>
    <property type="match status" value="1"/>
</dbReference>
<comment type="catalytic activity">
    <reaction evidence="3">
        <text>uridine(35) in tRNA(Tyr) = pseudouridine(35) in tRNA(Tyr)</text>
        <dbReference type="Rhea" id="RHEA:60556"/>
        <dbReference type="Rhea" id="RHEA-COMP:15607"/>
        <dbReference type="Rhea" id="RHEA-COMP:15608"/>
        <dbReference type="ChEBI" id="CHEBI:65314"/>
        <dbReference type="ChEBI" id="CHEBI:65315"/>
    </reaction>
</comment>
<dbReference type="InterPro" id="IPR042092">
    <property type="entry name" value="PsdUridine_s_RsuA/RluB/E/F_cat"/>
</dbReference>
<feature type="compositionally biased region" description="Basic residues" evidence="7">
    <location>
        <begin position="278"/>
        <end position="308"/>
    </location>
</feature>
<dbReference type="Pfam" id="PF00849">
    <property type="entry name" value="PseudoU_synth_2"/>
    <property type="match status" value="1"/>
</dbReference>
<dbReference type="InterPro" id="IPR020094">
    <property type="entry name" value="TruA/RsuA/RluB/E/F_N"/>
</dbReference>
<dbReference type="EMBL" id="BSOR01000076">
    <property type="protein sequence ID" value="GLR65119.1"/>
    <property type="molecule type" value="Genomic_DNA"/>
</dbReference>
<dbReference type="InterPro" id="IPR018496">
    <property type="entry name" value="PsdUridine_synth_RsuA/RluB_CS"/>
</dbReference>
<evidence type="ECO:0000256" key="5">
    <source>
        <dbReference type="PROSITE-ProRule" id="PRU00182"/>
    </source>
</evidence>
<evidence type="ECO:0000259" key="8">
    <source>
        <dbReference type="SMART" id="SM00363"/>
    </source>
</evidence>
<feature type="domain" description="RNA-binding S4" evidence="8">
    <location>
        <begin position="10"/>
        <end position="68"/>
    </location>
</feature>
<evidence type="ECO:0000256" key="3">
    <source>
        <dbReference type="ARBA" id="ARBA00036390"/>
    </source>
</evidence>
<dbReference type="Gene3D" id="3.30.70.1560">
    <property type="entry name" value="Alpha-L RNA-binding motif"/>
    <property type="match status" value="1"/>
</dbReference>
<dbReference type="EC" id="5.4.99.-" evidence="6"/>
<reference evidence="10" key="1">
    <citation type="journal article" date="2019" name="Int. J. Syst. Evol. Microbiol.">
        <title>The Global Catalogue of Microorganisms (GCM) 10K type strain sequencing project: providing services to taxonomists for standard genome sequencing and annotation.</title>
        <authorList>
            <consortium name="The Broad Institute Genomics Platform"/>
            <consortium name="The Broad Institute Genome Sequencing Center for Infectious Disease"/>
            <person name="Wu L."/>
            <person name="Ma J."/>
        </authorList>
    </citation>
    <scope>NUCLEOTIDE SEQUENCE [LARGE SCALE GENOMIC DNA]</scope>
    <source>
        <strain evidence="10">NBRC 100033</strain>
    </source>
</reference>
<dbReference type="Pfam" id="PF01479">
    <property type="entry name" value="S4"/>
    <property type="match status" value="1"/>
</dbReference>
<dbReference type="PANTHER" id="PTHR47683">
    <property type="entry name" value="PSEUDOURIDINE SYNTHASE FAMILY PROTEIN-RELATED"/>
    <property type="match status" value="1"/>
</dbReference>
<dbReference type="CDD" id="cd00165">
    <property type="entry name" value="S4"/>
    <property type="match status" value="1"/>
</dbReference>
<dbReference type="PANTHER" id="PTHR47683:SF2">
    <property type="entry name" value="RNA-BINDING S4 DOMAIN-CONTAINING PROTEIN"/>
    <property type="match status" value="1"/>
</dbReference>
<dbReference type="PROSITE" id="PS50889">
    <property type="entry name" value="S4"/>
    <property type="match status" value="1"/>
</dbReference>
<keyword evidence="5" id="KW-0694">RNA-binding</keyword>
<feature type="region of interest" description="Disordered" evidence="7">
    <location>
        <begin position="242"/>
        <end position="308"/>
    </location>
</feature>
<sequence length="308" mass="34006">MIQAVEVSGTRLNKYISETGICSRREADRLIEEGWVKVNGKVAGMGLRVTDADFIAVGGKPLKAKPAPVYLVYNKPVGITCTTDPEVPENIVSAVNYRKGRIFPIGRLDKPSEGLILLTNDGDIVNKILRAGNAHDKEYIVSVDKPFDAEFVRRMSAGIPILGTVTKPCKVRQLSPTSFNIILHQGLNRQIRRMTEYLGYNVTRLKRVRIMNISLGSLKVGQWRLLNQKELAIITAMLAESSSTSDVEPQKEPRKKQRFKPPSANKRPKNTQAAKTQRLGKKPAGKKPVGKKSVGKKKGSGGKSIKRP</sequence>
<dbReference type="InterPro" id="IPR002942">
    <property type="entry name" value="S4_RNA-bd"/>
</dbReference>
<dbReference type="InterPro" id="IPR036986">
    <property type="entry name" value="S4_RNA-bd_sf"/>
</dbReference>
<dbReference type="InterPro" id="IPR020103">
    <property type="entry name" value="PsdUridine_synth_cat_dom_sf"/>
</dbReference>
<dbReference type="InterPro" id="IPR000748">
    <property type="entry name" value="PsdUridine_synth_RsuA/RluB/E/F"/>
</dbReference>
<proteinExistence type="inferred from homology"/>
<dbReference type="InterPro" id="IPR006145">
    <property type="entry name" value="PsdUridine_synth_RsuA/RluA"/>
</dbReference>
<dbReference type="InterPro" id="IPR050343">
    <property type="entry name" value="RsuA_PseudoU_synthase"/>
</dbReference>
<accession>A0ABQ5ZYQ6</accession>
<evidence type="ECO:0000256" key="1">
    <source>
        <dbReference type="ARBA" id="ARBA00008348"/>
    </source>
</evidence>
<evidence type="ECO:0000313" key="9">
    <source>
        <dbReference type="EMBL" id="GLR65119.1"/>
    </source>
</evidence>
<gene>
    <name evidence="9" type="primary">rluF</name>
    <name evidence="9" type="ORF">GCM10007878_25580</name>
</gene>
<dbReference type="CDD" id="cd02554">
    <property type="entry name" value="PseudoU_synth_RluF"/>
    <property type="match status" value="1"/>
</dbReference>
<keyword evidence="2 6" id="KW-0413">Isomerase</keyword>
<keyword evidence="10" id="KW-1185">Reference proteome</keyword>
<evidence type="ECO:0000256" key="6">
    <source>
        <dbReference type="RuleBase" id="RU003887"/>
    </source>
</evidence>
<dbReference type="NCBIfam" id="NF007784">
    <property type="entry name" value="PRK10475.1"/>
    <property type="match status" value="1"/>
</dbReference>
<dbReference type="Proteomes" id="UP001156682">
    <property type="component" value="Unassembled WGS sequence"/>
</dbReference>
<dbReference type="Gene3D" id="3.10.290.10">
    <property type="entry name" value="RNA-binding S4 domain"/>
    <property type="match status" value="1"/>
</dbReference>
<organism evidence="9 10">
    <name type="scientific">Marinospirillum insulare</name>
    <dbReference type="NCBI Taxonomy" id="217169"/>
    <lineage>
        <taxon>Bacteria</taxon>
        <taxon>Pseudomonadati</taxon>
        <taxon>Pseudomonadota</taxon>
        <taxon>Gammaproteobacteria</taxon>
        <taxon>Oceanospirillales</taxon>
        <taxon>Oceanospirillaceae</taxon>
        <taxon>Marinospirillum</taxon>
    </lineage>
</organism>
<dbReference type="RefSeq" id="WP_027851701.1">
    <property type="nucleotide sequence ID" value="NZ_BSOR01000076.1"/>
</dbReference>
<name>A0ABQ5ZYQ6_9GAMM</name>
<comment type="similarity">
    <text evidence="1 6">Belongs to the pseudouridine synthase RsuA family.</text>
</comment>
<dbReference type="SUPFAM" id="SSF55120">
    <property type="entry name" value="Pseudouridine synthase"/>
    <property type="match status" value="1"/>
</dbReference>
<evidence type="ECO:0000256" key="7">
    <source>
        <dbReference type="SAM" id="MobiDB-lite"/>
    </source>
</evidence>
<dbReference type="NCBIfam" id="TIGR00093">
    <property type="entry name" value="pseudouridine synthase"/>
    <property type="match status" value="1"/>
</dbReference>
<evidence type="ECO:0000256" key="2">
    <source>
        <dbReference type="ARBA" id="ARBA00023235"/>
    </source>
</evidence>
<comment type="catalytic activity">
    <reaction evidence="4">
        <text>uridine(2604) in 23S rRNA = pseudouridine(2604) in 23S rRNA</text>
        <dbReference type="Rhea" id="RHEA:38875"/>
        <dbReference type="Rhea" id="RHEA-COMP:10093"/>
        <dbReference type="Rhea" id="RHEA-COMP:10094"/>
        <dbReference type="ChEBI" id="CHEBI:65314"/>
        <dbReference type="ChEBI" id="CHEBI:65315"/>
        <dbReference type="EC" id="5.4.99.21"/>
    </reaction>
</comment>
<protein>
    <recommendedName>
        <fullName evidence="6">Pseudouridine synthase</fullName>
        <ecNumber evidence="6">5.4.99.-</ecNumber>
    </recommendedName>
</protein>
<dbReference type="Gene3D" id="3.30.70.580">
    <property type="entry name" value="Pseudouridine synthase I, catalytic domain, N-terminal subdomain"/>
    <property type="match status" value="1"/>
</dbReference>
<evidence type="ECO:0000256" key="4">
    <source>
        <dbReference type="ARBA" id="ARBA00036535"/>
    </source>
</evidence>
<dbReference type="SUPFAM" id="SSF55174">
    <property type="entry name" value="Alpha-L RNA-binding motif"/>
    <property type="match status" value="1"/>
</dbReference>
<comment type="caution">
    <text evidence="9">The sequence shown here is derived from an EMBL/GenBank/DDBJ whole genome shotgun (WGS) entry which is preliminary data.</text>
</comment>
<dbReference type="SMART" id="SM00363">
    <property type="entry name" value="S4"/>
    <property type="match status" value="1"/>
</dbReference>
<evidence type="ECO:0000313" key="10">
    <source>
        <dbReference type="Proteomes" id="UP001156682"/>
    </source>
</evidence>